<protein>
    <submittedName>
        <fullName evidence="3">Uncharacterized protein</fullName>
    </submittedName>
</protein>
<dbReference type="EMBL" id="BRYA01000380">
    <property type="protein sequence ID" value="GMI48226.1"/>
    <property type="molecule type" value="Genomic_DNA"/>
</dbReference>
<evidence type="ECO:0000256" key="1">
    <source>
        <dbReference type="SAM" id="Coils"/>
    </source>
</evidence>
<reference evidence="4" key="1">
    <citation type="journal article" date="2023" name="Commun. Biol.">
        <title>Genome analysis of Parmales, the sister group of diatoms, reveals the evolutionary specialization of diatoms from phago-mixotrophs to photoautotrophs.</title>
        <authorList>
            <person name="Ban H."/>
            <person name="Sato S."/>
            <person name="Yoshikawa S."/>
            <person name="Yamada K."/>
            <person name="Nakamura Y."/>
            <person name="Ichinomiya M."/>
            <person name="Sato N."/>
            <person name="Blanc-Mathieu R."/>
            <person name="Endo H."/>
            <person name="Kuwata A."/>
            <person name="Ogata H."/>
        </authorList>
    </citation>
    <scope>NUCLEOTIDE SEQUENCE [LARGE SCALE GENOMIC DNA]</scope>
</reference>
<sequence length="177" mass="19750">MTSNPSSSSNSYTNEESTDYNDHDDNNDVVNAVRDYAKFLTNTLTPRLRILVTERDSIREQIRGLHDLCSNSALYCNAPSSPSSPPPQPQKYLTRTSPTTYSLRESPSSAPGVLLNVGLDFYVHLTTPSEINRAAEGRVEVLKEKLEVTEREVERTRIDTENVIGMIEQLGGEMKEG</sequence>
<feature type="coiled-coil region" evidence="1">
    <location>
        <begin position="132"/>
        <end position="159"/>
    </location>
</feature>
<comment type="caution">
    <text evidence="3">The sequence shown here is derived from an EMBL/GenBank/DDBJ whole genome shotgun (WGS) entry which is preliminary data.</text>
</comment>
<evidence type="ECO:0000313" key="4">
    <source>
        <dbReference type="Proteomes" id="UP001165065"/>
    </source>
</evidence>
<feature type="region of interest" description="Disordered" evidence="2">
    <location>
        <begin position="1"/>
        <end position="26"/>
    </location>
</feature>
<gene>
    <name evidence="3" type="ORF">TrCOL_g4326</name>
</gene>
<dbReference type="AlphaFoldDB" id="A0A9W7GM36"/>
<organism evidence="3 4">
    <name type="scientific">Triparma columacea</name>
    <dbReference type="NCBI Taxonomy" id="722753"/>
    <lineage>
        <taxon>Eukaryota</taxon>
        <taxon>Sar</taxon>
        <taxon>Stramenopiles</taxon>
        <taxon>Ochrophyta</taxon>
        <taxon>Bolidophyceae</taxon>
        <taxon>Parmales</taxon>
        <taxon>Triparmaceae</taxon>
        <taxon>Triparma</taxon>
    </lineage>
</organism>
<dbReference type="Proteomes" id="UP001165065">
    <property type="component" value="Unassembled WGS sequence"/>
</dbReference>
<keyword evidence="1" id="KW-0175">Coiled coil</keyword>
<evidence type="ECO:0000256" key="2">
    <source>
        <dbReference type="SAM" id="MobiDB-lite"/>
    </source>
</evidence>
<feature type="compositionally biased region" description="Low complexity" evidence="2">
    <location>
        <begin position="1"/>
        <end position="15"/>
    </location>
</feature>
<name>A0A9W7GM36_9STRA</name>
<evidence type="ECO:0000313" key="3">
    <source>
        <dbReference type="EMBL" id="GMI48226.1"/>
    </source>
</evidence>
<accession>A0A9W7GM36</accession>
<proteinExistence type="predicted"/>
<keyword evidence="4" id="KW-1185">Reference proteome</keyword>
<dbReference type="OrthoDB" id="10553330at2759"/>